<organism evidence="1">
    <name type="scientific">Arundo donax</name>
    <name type="common">Giant reed</name>
    <name type="synonym">Donax arundinaceus</name>
    <dbReference type="NCBI Taxonomy" id="35708"/>
    <lineage>
        <taxon>Eukaryota</taxon>
        <taxon>Viridiplantae</taxon>
        <taxon>Streptophyta</taxon>
        <taxon>Embryophyta</taxon>
        <taxon>Tracheophyta</taxon>
        <taxon>Spermatophyta</taxon>
        <taxon>Magnoliopsida</taxon>
        <taxon>Liliopsida</taxon>
        <taxon>Poales</taxon>
        <taxon>Poaceae</taxon>
        <taxon>PACMAD clade</taxon>
        <taxon>Arundinoideae</taxon>
        <taxon>Arundineae</taxon>
        <taxon>Arundo</taxon>
    </lineage>
</organism>
<dbReference type="AlphaFoldDB" id="A0A0A9AYA8"/>
<protein>
    <submittedName>
        <fullName evidence="1">Uncharacterized protein</fullName>
    </submittedName>
</protein>
<evidence type="ECO:0000313" key="1">
    <source>
        <dbReference type="EMBL" id="JAD56086.1"/>
    </source>
</evidence>
<reference evidence="1" key="2">
    <citation type="journal article" date="2015" name="Data Brief">
        <title>Shoot transcriptome of the giant reed, Arundo donax.</title>
        <authorList>
            <person name="Barrero R.A."/>
            <person name="Guerrero F.D."/>
            <person name="Moolhuijzen P."/>
            <person name="Goolsby J.A."/>
            <person name="Tidwell J."/>
            <person name="Bellgard S.E."/>
            <person name="Bellgard M.I."/>
        </authorList>
    </citation>
    <scope>NUCLEOTIDE SEQUENCE</scope>
    <source>
        <tissue evidence="1">Shoot tissue taken approximately 20 cm above the soil surface</tissue>
    </source>
</reference>
<accession>A0A0A9AYA8</accession>
<sequence length="43" mass="4910">MITCIPESPPPCKPRPWVPHSEYLSPTTPRSIASVQRYTCRLI</sequence>
<name>A0A0A9AYA8_ARUDO</name>
<dbReference type="EMBL" id="GBRH01241809">
    <property type="protein sequence ID" value="JAD56086.1"/>
    <property type="molecule type" value="Transcribed_RNA"/>
</dbReference>
<reference evidence="1" key="1">
    <citation type="submission" date="2014-09" db="EMBL/GenBank/DDBJ databases">
        <authorList>
            <person name="Magalhaes I.L.F."/>
            <person name="Oliveira U."/>
            <person name="Santos F.R."/>
            <person name="Vidigal T.H.D.A."/>
            <person name="Brescovit A.D."/>
            <person name="Santos A.J."/>
        </authorList>
    </citation>
    <scope>NUCLEOTIDE SEQUENCE</scope>
    <source>
        <tissue evidence="1">Shoot tissue taken approximately 20 cm above the soil surface</tissue>
    </source>
</reference>
<proteinExistence type="predicted"/>